<keyword evidence="2" id="KW-0732">Signal</keyword>
<evidence type="ECO:0000313" key="3">
    <source>
        <dbReference type="EMBL" id="KKY18157.1"/>
    </source>
</evidence>
<dbReference type="OrthoDB" id="4605274at2759"/>
<dbReference type="InterPro" id="IPR029058">
    <property type="entry name" value="AB_hydrolase_fold"/>
</dbReference>
<gene>
    <name evidence="3" type="ORF">UCRPC4_g05107</name>
</gene>
<reference evidence="3 4" key="1">
    <citation type="submission" date="2015-05" db="EMBL/GenBank/DDBJ databases">
        <title>Distinctive expansion of gene families associated with plant cell wall degradation and secondary metabolism in the genomes of grapevine trunk pathogens.</title>
        <authorList>
            <person name="Lawrence D.P."/>
            <person name="Travadon R."/>
            <person name="Rolshausen P.E."/>
            <person name="Baumgartner K."/>
        </authorList>
    </citation>
    <scope>NUCLEOTIDE SEQUENCE [LARGE SCALE GENOMIC DNA]</scope>
    <source>
        <strain evidence="3">UCRPC4</strain>
    </source>
</reference>
<comment type="caution">
    <text evidence="3">The sequence shown here is derived from an EMBL/GenBank/DDBJ whole genome shotgun (WGS) entry which is preliminary data.</text>
</comment>
<keyword evidence="4" id="KW-1185">Reference proteome</keyword>
<evidence type="ECO:0000256" key="1">
    <source>
        <dbReference type="SAM" id="MobiDB-lite"/>
    </source>
</evidence>
<feature type="signal peptide" evidence="2">
    <location>
        <begin position="1"/>
        <end position="19"/>
    </location>
</feature>
<feature type="region of interest" description="Disordered" evidence="1">
    <location>
        <begin position="170"/>
        <end position="201"/>
    </location>
</feature>
<evidence type="ECO:0000256" key="2">
    <source>
        <dbReference type="SAM" id="SignalP"/>
    </source>
</evidence>
<dbReference type="Proteomes" id="UP000053317">
    <property type="component" value="Unassembled WGS sequence"/>
</dbReference>
<accession>A0A0G2E564</accession>
<dbReference type="Gene3D" id="3.40.50.1820">
    <property type="entry name" value="alpha/beta hydrolase"/>
    <property type="match status" value="1"/>
</dbReference>
<dbReference type="AlphaFoldDB" id="A0A0G2E564"/>
<dbReference type="PANTHER" id="PTHR37574">
    <property type="entry name" value="LIPASE B"/>
    <property type="match status" value="1"/>
</dbReference>
<sequence length="508" mass="54296">MLFSVPALLLGLLTNICVAAPRPSRVSRAVPRAIPRVAPRAAPLAARDASSLISFLESLLGNANNSLITLLEDILPSSGEIDSLDLLKQIANEAEVAITEPTAAESAYAAILQNVVPTATPTSVEDVLSIAASALPTSSTSYTNVSVLIQDIGKYILNSLAPEDLTANTSEDTLDDINSYSNDNPDPPTDVYPKSSGDAPYSVDEDTLRSAIYIPSTFQYGANGTYPIIMIPGTSAYGGMTYQYNFAVLFAQTTWADPVYLNVPGALDGDAQVNSEYVAYAINYISSISSGVNVTAIAWSQGNLDTQWALKYWPSTRSVVSDLISISPDFHGTEEAYIVCPNIDIWPCDPAVLQQRYSSNFVTALRSYSSGDSAYVPTTTLYSTYDEIVQPQSGTSASAYLLDARSVGVTNNQVQLICPDLPAGGLYTHEAMLYNPLSYALAVDAIMHDGPGETNRLDLTTLCEEFVPQGLGLDDVLGTEGVLITALINTLIYEPKSLHEPSLMSYAA</sequence>
<organism evidence="3 4">
    <name type="scientific">Phaeomoniella chlamydospora</name>
    <name type="common">Phaeoacremonium chlamydosporum</name>
    <dbReference type="NCBI Taxonomy" id="158046"/>
    <lineage>
        <taxon>Eukaryota</taxon>
        <taxon>Fungi</taxon>
        <taxon>Dikarya</taxon>
        <taxon>Ascomycota</taxon>
        <taxon>Pezizomycotina</taxon>
        <taxon>Eurotiomycetes</taxon>
        <taxon>Chaetothyriomycetidae</taxon>
        <taxon>Phaeomoniellales</taxon>
        <taxon>Phaeomoniellaceae</taxon>
        <taxon>Phaeomoniella</taxon>
    </lineage>
</organism>
<dbReference type="SUPFAM" id="SSF53474">
    <property type="entry name" value="alpha/beta-Hydrolases"/>
    <property type="match status" value="1"/>
</dbReference>
<dbReference type="EMBL" id="LCWF01000130">
    <property type="protein sequence ID" value="KKY18157.1"/>
    <property type="molecule type" value="Genomic_DNA"/>
</dbReference>
<protein>
    <submittedName>
        <fullName evidence="3">Putative lipase b</fullName>
    </submittedName>
</protein>
<name>A0A0G2E564_PHACM</name>
<proteinExistence type="predicted"/>
<evidence type="ECO:0000313" key="4">
    <source>
        <dbReference type="Proteomes" id="UP000053317"/>
    </source>
</evidence>
<reference evidence="3 4" key="2">
    <citation type="submission" date="2015-05" db="EMBL/GenBank/DDBJ databases">
        <authorList>
            <person name="Morales-Cruz A."/>
            <person name="Amrine K.C."/>
            <person name="Cantu D."/>
        </authorList>
    </citation>
    <scope>NUCLEOTIDE SEQUENCE [LARGE SCALE GENOMIC DNA]</scope>
    <source>
        <strain evidence="3">UCRPC4</strain>
    </source>
</reference>
<dbReference type="InterPro" id="IPR053228">
    <property type="entry name" value="Stereospecific_Lipase"/>
</dbReference>
<feature type="compositionally biased region" description="Polar residues" evidence="1">
    <location>
        <begin position="170"/>
        <end position="184"/>
    </location>
</feature>
<dbReference type="PANTHER" id="PTHR37574:SF1">
    <property type="entry name" value="LIPASE B"/>
    <property type="match status" value="1"/>
</dbReference>
<feature type="chain" id="PRO_5002543267" evidence="2">
    <location>
        <begin position="20"/>
        <end position="508"/>
    </location>
</feature>